<dbReference type="SMART" id="SM00131">
    <property type="entry name" value="KU"/>
    <property type="match status" value="1"/>
</dbReference>
<comment type="similarity">
    <text evidence="4">Belongs to the venom Kunitz-type family. 01 (intermediate) subfamily.</text>
</comment>
<dbReference type="PANTHER" id="PTHR47247:SF1">
    <property type="entry name" value="KUNITZ-TYPE PROTEASE INHIBITOR 2"/>
    <property type="match status" value="1"/>
</dbReference>
<dbReference type="WBParaSite" id="nRc.2.0.1.t29053-RA">
    <property type="protein sequence ID" value="nRc.2.0.1.t29053-RA"/>
    <property type="gene ID" value="nRc.2.0.1.g29053"/>
</dbReference>
<name>A0A915JSH1_ROMCU</name>
<dbReference type="PROSITE" id="PS00280">
    <property type="entry name" value="BPTI_KUNITZ_1"/>
    <property type="match status" value="1"/>
</dbReference>
<comment type="function">
    <text evidence="5">Serine protease inhibitor that inhibits trypsin at a molar ratio of 1:1.</text>
</comment>
<dbReference type="PRINTS" id="PR00759">
    <property type="entry name" value="BASICPTASE"/>
</dbReference>
<dbReference type="InterPro" id="IPR020901">
    <property type="entry name" value="Prtase_inh_Kunz-CS"/>
</dbReference>
<dbReference type="PROSITE" id="PS50279">
    <property type="entry name" value="BPTI_KUNITZ_2"/>
    <property type="match status" value="1"/>
</dbReference>
<evidence type="ECO:0000256" key="2">
    <source>
        <dbReference type="ARBA" id="ARBA00022900"/>
    </source>
</evidence>
<evidence type="ECO:0000256" key="6">
    <source>
        <dbReference type="SAM" id="SignalP"/>
    </source>
</evidence>
<reference evidence="9" key="1">
    <citation type="submission" date="2022-11" db="UniProtKB">
        <authorList>
            <consortium name="WormBaseParasite"/>
        </authorList>
    </citation>
    <scope>IDENTIFICATION</scope>
</reference>
<dbReference type="InterPro" id="IPR002223">
    <property type="entry name" value="Kunitz_BPTI"/>
</dbReference>
<proteinExistence type="inferred from homology"/>
<dbReference type="AlphaFoldDB" id="A0A915JSH1"/>
<keyword evidence="3" id="KW-1015">Disulfide bond</keyword>
<keyword evidence="6" id="KW-0732">Signal</keyword>
<accession>A0A915JSH1</accession>
<dbReference type="PANTHER" id="PTHR47247">
    <property type="entry name" value="KUNITZ-TYPE PROTEASE INHIBITOR 2"/>
    <property type="match status" value="1"/>
</dbReference>
<evidence type="ECO:0000256" key="1">
    <source>
        <dbReference type="ARBA" id="ARBA00022690"/>
    </source>
</evidence>
<dbReference type="Gene3D" id="4.10.410.10">
    <property type="entry name" value="Pancreatic trypsin inhibitor Kunitz domain"/>
    <property type="match status" value="1"/>
</dbReference>
<dbReference type="Pfam" id="PF00014">
    <property type="entry name" value="Kunitz_BPTI"/>
    <property type="match status" value="1"/>
</dbReference>
<dbReference type="CDD" id="cd00109">
    <property type="entry name" value="Kunitz-type"/>
    <property type="match status" value="1"/>
</dbReference>
<evidence type="ECO:0000256" key="4">
    <source>
        <dbReference type="ARBA" id="ARBA00049646"/>
    </source>
</evidence>
<keyword evidence="1" id="KW-0646">Protease inhibitor</keyword>
<dbReference type="GO" id="GO:0004867">
    <property type="term" value="F:serine-type endopeptidase inhibitor activity"/>
    <property type="evidence" value="ECO:0007669"/>
    <property type="project" value="UniProtKB-KW"/>
</dbReference>
<dbReference type="InterPro" id="IPR036880">
    <property type="entry name" value="Kunitz_BPTI_sf"/>
</dbReference>
<protein>
    <submittedName>
        <fullName evidence="9">BPTI/Kunitz inhibitor domain-containing protein</fullName>
    </submittedName>
</protein>
<organism evidence="8 9">
    <name type="scientific">Romanomermis culicivorax</name>
    <name type="common">Nematode worm</name>
    <dbReference type="NCBI Taxonomy" id="13658"/>
    <lineage>
        <taxon>Eukaryota</taxon>
        <taxon>Metazoa</taxon>
        <taxon>Ecdysozoa</taxon>
        <taxon>Nematoda</taxon>
        <taxon>Enoplea</taxon>
        <taxon>Dorylaimia</taxon>
        <taxon>Mermithida</taxon>
        <taxon>Mermithoidea</taxon>
        <taxon>Mermithidae</taxon>
        <taxon>Romanomermis</taxon>
    </lineage>
</organism>
<sequence>MIFLIPIFFLYLFNSILAFWPTDLEVVTFEDKIVNYTNICQQPQFVGECRALKRQWYFNKNTGFCEQFNFGGCDANDNNFLHLEECQRVCEDNKPCNEKPEKVPGHYKKTMRENKRGCPVYKVTTDTKRTFIVYEGVIITFNCNVTTREERSVHEVHHERCAELCKYKLSCNTFVWSVKSGHPVCRLLNVKSIQDLRKDSVIAPEGVWGVFFDKIK</sequence>
<evidence type="ECO:0000259" key="7">
    <source>
        <dbReference type="PROSITE" id="PS50279"/>
    </source>
</evidence>
<dbReference type="SUPFAM" id="SSF57362">
    <property type="entry name" value="BPTI-like"/>
    <property type="match status" value="1"/>
</dbReference>
<evidence type="ECO:0000313" key="9">
    <source>
        <dbReference type="WBParaSite" id="nRc.2.0.1.t29053-RA"/>
    </source>
</evidence>
<dbReference type="Proteomes" id="UP000887565">
    <property type="component" value="Unplaced"/>
</dbReference>
<evidence type="ECO:0000256" key="5">
    <source>
        <dbReference type="ARBA" id="ARBA00093388"/>
    </source>
</evidence>
<feature type="chain" id="PRO_5037310772" evidence="6">
    <location>
        <begin position="19"/>
        <end position="216"/>
    </location>
</feature>
<evidence type="ECO:0000313" key="8">
    <source>
        <dbReference type="Proteomes" id="UP000887565"/>
    </source>
</evidence>
<feature type="domain" description="BPTI/Kunitz inhibitor" evidence="7">
    <location>
        <begin position="40"/>
        <end position="90"/>
    </location>
</feature>
<keyword evidence="8" id="KW-1185">Reference proteome</keyword>
<evidence type="ECO:0000256" key="3">
    <source>
        <dbReference type="ARBA" id="ARBA00023157"/>
    </source>
</evidence>
<keyword evidence="2" id="KW-0722">Serine protease inhibitor</keyword>
<feature type="signal peptide" evidence="6">
    <location>
        <begin position="1"/>
        <end position="18"/>
    </location>
</feature>